<evidence type="ECO:0000313" key="1">
    <source>
        <dbReference type="EMBL" id="SCQ22862.1"/>
    </source>
</evidence>
<dbReference type="Pfam" id="PF14103">
    <property type="entry name" value="DUF4276"/>
    <property type="match status" value="1"/>
</dbReference>
<organism evidence="1 2">
    <name type="scientific">Tannerella forsythia</name>
    <name type="common">Bacteroides forsythus</name>
    <dbReference type="NCBI Taxonomy" id="28112"/>
    <lineage>
        <taxon>Bacteria</taxon>
        <taxon>Pseudomonadati</taxon>
        <taxon>Bacteroidota</taxon>
        <taxon>Bacteroidia</taxon>
        <taxon>Bacteroidales</taxon>
        <taxon>Tannerellaceae</taxon>
        <taxon>Tannerella</taxon>
    </lineage>
</organism>
<accession>A0A1D3URS5</accession>
<dbReference type="RefSeq" id="WP_046824521.1">
    <property type="nucleotide sequence ID" value="NZ_CAJPTF010000017.1"/>
</dbReference>
<dbReference type="OrthoDB" id="9801478at2"/>
<dbReference type="InterPro" id="IPR025455">
    <property type="entry name" value="DUF4276"/>
</dbReference>
<dbReference type="EMBL" id="FMMM01000067">
    <property type="protein sequence ID" value="SCQ22862.1"/>
    <property type="molecule type" value="Genomic_DNA"/>
</dbReference>
<name>A0A1D3URS5_TANFO</name>
<evidence type="ECO:0000313" key="2">
    <source>
        <dbReference type="Proteomes" id="UP000182057"/>
    </source>
</evidence>
<protein>
    <recommendedName>
        <fullName evidence="3">DUF4276 family protein</fullName>
    </recommendedName>
</protein>
<evidence type="ECO:0008006" key="3">
    <source>
        <dbReference type="Google" id="ProtNLM"/>
    </source>
</evidence>
<dbReference type="AlphaFoldDB" id="A0A1D3URS5"/>
<sequence length="218" mass="25952">MKRIRIICEGQTEQEFVNKMLTPAFSRKQIFFHPSLIRASRGGIIRWELLKKEIETHLKVDKEAYVTTFIDYYGVYKKHEFPQWDSAHEIPDKNERMDCLEQAMRENIDPDFRHRFIPYFQLHEFEALLFCDMDVFHKQISPTDLIGKKELKEIFNRYSNPEMINNNKTTSPSHRLESIIKGYNKVVYGNIIAEAIGLECIRTKAPRFDAWLNRMEDS</sequence>
<proteinExistence type="predicted"/>
<reference evidence="1 2" key="1">
    <citation type="submission" date="2016-09" db="EMBL/GenBank/DDBJ databases">
        <authorList>
            <person name="Capua I."/>
            <person name="De Benedictis P."/>
            <person name="Joannis T."/>
            <person name="Lombin L.H."/>
            <person name="Cattoli G."/>
        </authorList>
    </citation>
    <scope>NUCLEOTIDE SEQUENCE [LARGE SCALE GENOMIC DNA]</scope>
    <source>
        <strain evidence="1 2">UB20</strain>
    </source>
</reference>
<gene>
    <name evidence="1" type="ORF">TFUB20_01859</name>
</gene>
<dbReference type="Proteomes" id="UP000182057">
    <property type="component" value="Unassembled WGS sequence"/>
</dbReference>